<name>A0A835GW04_9MAGN</name>
<gene>
    <name evidence="1" type="ORF">IFM89_039855</name>
</gene>
<keyword evidence="2" id="KW-1185">Reference proteome</keyword>
<dbReference type="EMBL" id="JADFTS010000061">
    <property type="protein sequence ID" value="KAF9586983.1"/>
    <property type="molecule type" value="Genomic_DNA"/>
</dbReference>
<evidence type="ECO:0000313" key="2">
    <source>
        <dbReference type="Proteomes" id="UP000631114"/>
    </source>
</evidence>
<sequence length="87" mass="9277">MSRSLTHISAIVATSTGALEFATSNGFGDCWNHVGPKMSGLQREASRRMSSFNQVLNEIGVDIASQLSSAPKGRISSKKVENVVPAR</sequence>
<comment type="caution">
    <text evidence="1">The sequence shown here is derived from an EMBL/GenBank/DDBJ whole genome shotgun (WGS) entry which is preliminary data.</text>
</comment>
<dbReference type="Proteomes" id="UP000631114">
    <property type="component" value="Unassembled WGS sequence"/>
</dbReference>
<dbReference type="OrthoDB" id="1865891at2759"/>
<organism evidence="1 2">
    <name type="scientific">Coptis chinensis</name>
    <dbReference type="NCBI Taxonomy" id="261450"/>
    <lineage>
        <taxon>Eukaryota</taxon>
        <taxon>Viridiplantae</taxon>
        <taxon>Streptophyta</taxon>
        <taxon>Embryophyta</taxon>
        <taxon>Tracheophyta</taxon>
        <taxon>Spermatophyta</taxon>
        <taxon>Magnoliopsida</taxon>
        <taxon>Ranunculales</taxon>
        <taxon>Ranunculaceae</taxon>
        <taxon>Coptidoideae</taxon>
        <taxon>Coptis</taxon>
    </lineage>
</organism>
<protein>
    <submittedName>
        <fullName evidence="1">Uncharacterized protein</fullName>
    </submittedName>
</protein>
<dbReference type="AlphaFoldDB" id="A0A835GW04"/>
<reference evidence="1 2" key="1">
    <citation type="submission" date="2020-10" db="EMBL/GenBank/DDBJ databases">
        <title>The Coptis chinensis genome and diversification of protoberbering-type alkaloids.</title>
        <authorList>
            <person name="Wang B."/>
            <person name="Shu S."/>
            <person name="Song C."/>
            <person name="Liu Y."/>
        </authorList>
    </citation>
    <scope>NUCLEOTIDE SEQUENCE [LARGE SCALE GENOMIC DNA]</scope>
    <source>
        <strain evidence="1">HL-2020</strain>
        <tissue evidence="1">Leaf</tissue>
    </source>
</reference>
<evidence type="ECO:0000313" key="1">
    <source>
        <dbReference type="EMBL" id="KAF9586983.1"/>
    </source>
</evidence>
<proteinExistence type="predicted"/>
<accession>A0A835GW04</accession>